<dbReference type="InterPro" id="IPR013079">
    <property type="entry name" value="6Phosfructo_kin"/>
</dbReference>
<dbReference type="InterPro" id="IPR003094">
    <property type="entry name" value="6Pfruct_kin"/>
</dbReference>
<dbReference type="SUPFAM" id="SSF53254">
    <property type="entry name" value="Phosphoglycerate mutase-like"/>
    <property type="match status" value="1"/>
</dbReference>
<feature type="binding site" evidence="7">
    <location>
        <position position="328"/>
    </location>
    <ligand>
        <name>substrate</name>
    </ligand>
</feature>
<evidence type="ECO:0000256" key="1">
    <source>
        <dbReference type="ARBA" id="ARBA00008408"/>
    </source>
</evidence>
<dbReference type="EMBL" id="HG937694">
    <property type="protein sequence ID" value="CDP37456.1"/>
    <property type="molecule type" value="Genomic_DNA"/>
</dbReference>
<keyword evidence="4 9" id="KW-0378">Hydrolase</keyword>
<keyword evidence="9" id="KW-0808">Transferase</keyword>
<dbReference type="FunFam" id="3.40.50.1240:FF:000005">
    <property type="entry name" value="GpmB, Fructose-2,6-bisphosphatase"/>
    <property type="match status" value="1"/>
</dbReference>
<dbReference type="GO" id="GO:0005829">
    <property type="term" value="C:cytosol"/>
    <property type="evidence" value="ECO:0007669"/>
    <property type="project" value="TreeGrafter"/>
</dbReference>
<dbReference type="InterPro" id="IPR029033">
    <property type="entry name" value="His_PPase_superfam"/>
</dbReference>
<evidence type="ECO:0000256" key="6">
    <source>
        <dbReference type="PIRSR" id="PIRSR613078-1"/>
    </source>
</evidence>
<dbReference type="Gene3D" id="3.40.50.300">
    <property type="entry name" value="P-loop containing nucleotide triphosphate hydrolases"/>
    <property type="match status" value="1"/>
</dbReference>
<evidence type="ECO:0000256" key="4">
    <source>
        <dbReference type="ARBA" id="ARBA00022801"/>
    </source>
</evidence>
<organism evidence="9">
    <name type="scientific">Blastobotrys adeninivorans</name>
    <name type="common">Yeast</name>
    <name type="synonym">Arxula adeninivorans</name>
    <dbReference type="NCBI Taxonomy" id="409370"/>
    <lineage>
        <taxon>Eukaryota</taxon>
        <taxon>Fungi</taxon>
        <taxon>Dikarya</taxon>
        <taxon>Ascomycota</taxon>
        <taxon>Saccharomycotina</taxon>
        <taxon>Dipodascomycetes</taxon>
        <taxon>Dipodascales</taxon>
        <taxon>Trichomonascaceae</taxon>
        <taxon>Blastobotrys</taxon>
    </lineage>
</organism>
<dbReference type="GO" id="GO:0005524">
    <property type="term" value="F:ATP binding"/>
    <property type="evidence" value="ECO:0007669"/>
    <property type="project" value="UniProtKB-KW"/>
</dbReference>
<dbReference type="Pfam" id="PF00300">
    <property type="entry name" value="His_Phos_1"/>
    <property type="match status" value="1"/>
</dbReference>
<dbReference type="GO" id="GO:0004331">
    <property type="term" value="F:fructose-2,6-bisphosphate 2-phosphatase activity"/>
    <property type="evidence" value="ECO:0007669"/>
    <property type="project" value="UniProtKB-EC"/>
</dbReference>
<name>A0A060TE12_BLAAD</name>
<dbReference type="InterPro" id="IPR027417">
    <property type="entry name" value="P-loop_NTPase"/>
</dbReference>
<sequence length="437" mass="50594">MVGCRYVLSEGDSARMCVVMVGLPARGKSLIAQKIVRYLSWLSVKAKSFNVGSYRRLTAAHPDASFFDSSNQEGEKLRKQSAEMALKDMLRWFKEENGVVGVFDATNSTRERREWVRKLLEANNIEPMFVESWCDDEELIMHNIQDVKTSSPDYAGTDSDAAIADFMERIRRYEKVYETIEPTVDDITFVKIINVNAQVIINKIQSYIQSRIVYYLMNLHIKRRCIWLSRHGESEYNLTGKLGGDSDLSERGDMYARKLPQMVKEAVGDRPLTVWTSTLKRTQQTARFLPYRQMQWKALDELDAGVCDGMTYAEIEEKYPEDFHARDKNKFEYRYRGGESYRDVVARLEPIIMELERQDNIMIVTHQAVLRCIYAYFMNVPQDRSPWMEVPLHTLIKLEPKPYYTQETRVPANIPAVSTYRAKGRSAIEDKALSASN</sequence>
<evidence type="ECO:0000256" key="7">
    <source>
        <dbReference type="PIRSR" id="PIRSR613078-2"/>
    </source>
</evidence>
<accession>A0A060TE12</accession>
<protein>
    <recommendedName>
        <fullName evidence="2">fructose-2,6-bisphosphate 2-phosphatase</fullName>
        <ecNumber evidence="2">3.1.3.46</ecNumber>
    </recommendedName>
</protein>
<feature type="domain" description="6-phosphofructo-2-kinase" evidence="8">
    <location>
        <begin position="9"/>
        <end position="222"/>
    </location>
</feature>
<dbReference type="PIRSF" id="PIRSF000709">
    <property type="entry name" value="6PFK_2-Ptase"/>
    <property type="match status" value="1"/>
</dbReference>
<dbReference type="EC" id="3.1.3.46" evidence="2"/>
<keyword evidence="5" id="KW-0067">ATP-binding</keyword>
<dbReference type="FunFam" id="3.40.50.300:FF:000644">
    <property type="entry name" value="GpmB, Fructose-2,6-bisphosphatase"/>
    <property type="match status" value="1"/>
</dbReference>
<evidence type="ECO:0000259" key="8">
    <source>
        <dbReference type="Pfam" id="PF01591"/>
    </source>
</evidence>
<dbReference type="AlphaFoldDB" id="A0A060TE12"/>
<dbReference type="SUPFAM" id="SSF52540">
    <property type="entry name" value="P-loop containing nucleoside triphosphate hydrolases"/>
    <property type="match status" value="1"/>
</dbReference>
<evidence type="ECO:0000313" key="9">
    <source>
        <dbReference type="EMBL" id="CDP37456.1"/>
    </source>
</evidence>
<dbReference type="CDD" id="cd07067">
    <property type="entry name" value="HP_PGM_like"/>
    <property type="match status" value="1"/>
</dbReference>
<feature type="active site" description="Tele-phosphohistidine intermediate" evidence="6">
    <location>
        <position position="231"/>
    </location>
</feature>
<dbReference type="InterPro" id="IPR013078">
    <property type="entry name" value="His_Pase_superF_clade-1"/>
</dbReference>
<dbReference type="PANTHER" id="PTHR10606">
    <property type="entry name" value="6-PHOSPHOFRUCTO-2-KINASE/FRUCTOSE-2,6-BISPHOSPHATASE"/>
    <property type="match status" value="1"/>
</dbReference>
<dbReference type="InterPro" id="IPR001345">
    <property type="entry name" value="PG/BPGM_mutase_AS"/>
</dbReference>
<feature type="active site" description="Proton donor/acceptor" evidence="6">
    <location>
        <position position="317"/>
    </location>
</feature>
<keyword evidence="3" id="KW-0547">Nucleotide-binding</keyword>
<dbReference type="SMART" id="SM00855">
    <property type="entry name" value="PGAM"/>
    <property type="match status" value="1"/>
</dbReference>
<dbReference type="GO" id="GO:0003873">
    <property type="term" value="F:6-phosphofructo-2-kinase activity"/>
    <property type="evidence" value="ECO:0007669"/>
    <property type="project" value="InterPro"/>
</dbReference>
<reference evidence="9" key="1">
    <citation type="submission" date="2014-02" db="EMBL/GenBank/DDBJ databases">
        <authorList>
            <person name="Genoscope - CEA"/>
        </authorList>
    </citation>
    <scope>NUCLEOTIDE SEQUENCE</scope>
    <source>
        <strain evidence="9">LS3</strain>
    </source>
</reference>
<comment type="similarity">
    <text evidence="1">In the C-terminal section; belongs to the phosphoglycerate mutase family.</text>
</comment>
<dbReference type="PRINTS" id="PR00991">
    <property type="entry name" value="6PFRUCTKNASE"/>
</dbReference>
<dbReference type="GO" id="GO:0006000">
    <property type="term" value="P:fructose metabolic process"/>
    <property type="evidence" value="ECO:0007669"/>
    <property type="project" value="InterPro"/>
</dbReference>
<gene>
    <name evidence="9" type="ORF">GNLVRS02_ARAD1D11924g</name>
</gene>
<feature type="binding site" evidence="7">
    <location>
        <begin position="230"/>
        <end position="237"/>
    </location>
    <ligand>
        <name>substrate</name>
    </ligand>
</feature>
<feature type="binding site" evidence="7">
    <location>
        <position position="281"/>
    </location>
    <ligand>
        <name>substrate</name>
    </ligand>
</feature>
<reference evidence="9" key="2">
    <citation type="submission" date="2014-06" db="EMBL/GenBank/DDBJ databases">
        <title>The complete genome of Blastobotrys (Arxula) adeninivorans LS3 - a yeast of biotechnological interest.</title>
        <authorList>
            <person name="Kunze G."/>
            <person name="Gaillardin C."/>
            <person name="Czernicka M."/>
            <person name="Durrens P."/>
            <person name="Martin T."/>
            <person name="Boer E."/>
            <person name="Gabaldon T."/>
            <person name="Cruz J."/>
            <person name="Talla E."/>
            <person name="Marck C."/>
            <person name="Goffeau A."/>
            <person name="Barbe V."/>
            <person name="Baret P."/>
            <person name="Baronian K."/>
            <person name="Beier S."/>
            <person name="Bleykasten C."/>
            <person name="Bode R."/>
            <person name="Casaregola S."/>
            <person name="Despons L."/>
            <person name="Fairhead C."/>
            <person name="Giersberg M."/>
            <person name="Gierski P."/>
            <person name="Hahnel U."/>
            <person name="Hartmann A."/>
            <person name="Jankowska D."/>
            <person name="Jubin C."/>
            <person name="Jung P."/>
            <person name="Lafontaine I."/>
            <person name="Leh-Louis V."/>
            <person name="Lemaire M."/>
            <person name="Marcet-Houben M."/>
            <person name="Mascher M."/>
            <person name="Morel G."/>
            <person name="Richard G.-F."/>
            <person name="Riechen J."/>
            <person name="Sacerdot C."/>
            <person name="Sarkar A."/>
            <person name="Savel G."/>
            <person name="Schacherer J."/>
            <person name="Sherman D."/>
            <person name="Straub M.-L."/>
            <person name="Stein N."/>
            <person name="Thierry A."/>
            <person name="Trautwein-Schult A."/>
            <person name="Westhof E."/>
            <person name="Worch S."/>
            <person name="Dujon B."/>
            <person name="Souciet J.-L."/>
            <person name="Wincker P."/>
            <person name="Scholz U."/>
            <person name="Neuveglise N."/>
        </authorList>
    </citation>
    <scope>NUCLEOTIDE SEQUENCE</scope>
    <source>
        <strain evidence="9">LS3</strain>
    </source>
</reference>
<evidence type="ECO:0000256" key="5">
    <source>
        <dbReference type="ARBA" id="ARBA00022840"/>
    </source>
</evidence>
<dbReference type="Pfam" id="PF01591">
    <property type="entry name" value="6PF2K"/>
    <property type="match status" value="1"/>
</dbReference>
<proteinExistence type="inferred from homology"/>
<evidence type="ECO:0000256" key="2">
    <source>
        <dbReference type="ARBA" id="ARBA00013067"/>
    </source>
</evidence>
<dbReference type="GO" id="GO:0006003">
    <property type="term" value="P:fructose 2,6-bisphosphate metabolic process"/>
    <property type="evidence" value="ECO:0007669"/>
    <property type="project" value="InterPro"/>
</dbReference>
<dbReference type="PANTHER" id="PTHR10606:SF44">
    <property type="entry name" value="6-PHOSPHOFRUCTO 2-KINASE_FRUCTOSE 2,6-BISPHOSPHATASE LONG FORM"/>
    <property type="match status" value="1"/>
</dbReference>
<evidence type="ECO:0000256" key="3">
    <source>
        <dbReference type="ARBA" id="ARBA00022741"/>
    </source>
</evidence>
<dbReference type="Gene3D" id="3.40.50.1240">
    <property type="entry name" value="Phosphoglycerate mutase-like"/>
    <property type="match status" value="1"/>
</dbReference>
<dbReference type="PhylomeDB" id="A0A060TE12"/>
<dbReference type="PROSITE" id="PS00175">
    <property type="entry name" value="PG_MUTASE"/>
    <property type="match status" value="1"/>
</dbReference>